<feature type="region of interest" description="Disordered" evidence="16">
    <location>
        <begin position="795"/>
        <end position="814"/>
    </location>
</feature>
<dbReference type="Gene3D" id="3.30.160.60">
    <property type="entry name" value="Classic Zinc Finger"/>
    <property type="match status" value="2"/>
</dbReference>
<dbReference type="GO" id="GO:0000981">
    <property type="term" value="F:DNA-binding transcription factor activity, RNA polymerase II-specific"/>
    <property type="evidence" value="ECO:0007669"/>
    <property type="project" value="TreeGrafter"/>
</dbReference>
<dbReference type="InterPro" id="IPR036236">
    <property type="entry name" value="Znf_C2H2_sf"/>
</dbReference>
<evidence type="ECO:0000256" key="10">
    <source>
        <dbReference type="ARBA" id="ARBA00023125"/>
    </source>
</evidence>
<keyword evidence="20" id="KW-1185">Reference proteome</keyword>
<dbReference type="PROSITE" id="PS00028">
    <property type="entry name" value="ZINC_FINGER_C2H2_1"/>
    <property type="match status" value="4"/>
</dbReference>
<feature type="region of interest" description="Disordered" evidence="16">
    <location>
        <begin position="581"/>
        <end position="600"/>
    </location>
</feature>
<evidence type="ECO:0000256" key="1">
    <source>
        <dbReference type="ARBA" id="ARBA00003263"/>
    </source>
</evidence>
<evidence type="ECO:0000256" key="9">
    <source>
        <dbReference type="ARBA" id="ARBA00023015"/>
    </source>
</evidence>
<dbReference type="InterPro" id="IPR013087">
    <property type="entry name" value="Znf_C2H2_type"/>
</dbReference>
<dbReference type="AlphaFoldDB" id="H3CGL2"/>
<evidence type="ECO:0000256" key="16">
    <source>
        <dbReference type="SAM" id="MobiDB-lite"/>
    </source>
</evidence>
<feature type="compositionally biased region" description="Low complexity" evidence="16">
    <location>
        <begin position="996"/>
        <end position="1006"/>
    </location>
</feature>
<keyword evidence="13 15" id="KW-0539">Nucleus</keyword>
<feature type="compositionally biased region" description="Polar residues" evidence="16">
    <location>
        <begin position="673"/>
        <end position="695"/>
    </location>
</feature>
<feature type="compositionally biased region" description="Low complexity" evidence="16">
    <location>
        <begin position="696"/>
        <end position="710"/>
    </location>
</feature>
<dbReference type="Proteomes" id="UP000007303">
    <property type="component" value="Unassembled WGS sequence"/>
</dbReference>
<feature type="DNA-binding region" description="Homeobox" evidence="15">
    <location>
        <begin position="868"/>
        <end position="938"/>
    </location>
</feature>
<dbReference type="PROSITE" id="PS50157">
    <property type="entry name" value="ZINC_FINGER_C2H2_2"/>
    <property type="match status" value="2"/>
</dbReference>
<feature type="compositionally biased region" description="Polar residues" evidence="16">
    <location>
        <begin position="333"/>
        <end position="353"/>
    </location>
</feature>
<keyword evidence="7 14" id="KW-0863">Zinc-finger</keyword>
<feature type="domain" description="Homeobox" evidence="17">
    <location>
        <begin position="866"/>
        <end position="937"/>
    </location>
</feature>
<reference evidence="19" key="2">
    <citation type="submission" date="2025-08" db="UniProtKB">
        <authorList>
            <consortium name="Ensembl"/>
        </authorList>
    </citation>
    <scope>IDENTIFICATION</scope>
</reference>
<evidence type="ECO:0000256" key="3">
    <source>
        <dbReference type="ARBA" id="ARBA00022473"/>
    </source>
</evidence>
<dbReference type="SUPFAM" id="SSF57667">
    <property type="entry name" value="beta-beta-alpha zinc fingers"/>
    <property type="match status" value="1"/>
</dbReference>
<dbReference type="SMART" id="SM00355">
    <property type="entry name" value="ZnF_C2H2"/>
    <property type="match status" value="5"/>
</dbReference>
<evidence type="ECO:0000256" key="8">
    <source>
        <dbReference type="ARBA" id="ARBA00022833"/>
    </source>
</evidence>
<evidence type="ECO:0000313" key="20">
    <source>
        <dbReference type="Proteomes" id="UP000007303"/>
    </source>
</evidence>
<feature type="domain" description="C2H2-type" evidence="18">
    <location>
        <begin position="270"/>
        <end position="299"/>
    </location>
</feature>
<evidence type="ECO:0000256" key="13">
    <source>
        <dbReference type="ARBA" id="ARBA00023242"/>
    </source>
</evidence>
<keyword evidence="9" id="KW-0805">Transcription regulation</keyword>
<dbReference type="PANTHER" id="PTHR12487">
    <property type="entry name" value="TEASHIRT-RELATED"/>
    <property type="match status" value="1"/>
</dbReference>
<reference evidence="19" key="3">
    <citation type="submission" date="2025-09" db="UniProtKB">
        <authorList>
            <consortium name="Ensembl"/>
        </authorList>
    </citation>
    <scope>IDENTIFICATION</scope>
</reference>
<name>H3CGL2_TETNG</name>
<feature type="region of interest" description="Disordered" evidence="16">
    <location>
        <begin position="314"/>
        <end position="353"/>
    </location>
</feature>
<evidence type="ECO:0000256" key="6">
    <source>
        <dbReference type="ARBA" id="ARBA00022737"/>
    </source>
</evidence>
<dbReference type="InParanoid" id="H3CGL2"/>
<dbReference type="GeneTree" id="ENSGT00950000183051"/>
<dbReference type="PANTHER" id="PTHR12487:SF5">
    <property type="entry name" value="TEASHIRT HOMOLOG 3"/>
    <property type="match status" value="1"/>
</dbReference>
<feature type="region of interest" description="Disordered" evidence="16">
    <location>
        <begin position="819"/>
        <end position="875"/>
    </location>
</feature>
<dbReference type="PROSITE" id="PS50071">
    <property type="entry name" value="HOMEOBOX_2"/>
    <property type="match status" value="1"/>
</dbReference>
<evidence type="ECO:0000256" key="11">
    <source>
        <dbReference type="ARBA" id="ARBA00023155"/>
    </source>
</evidence>
<evidence type="ECO:0000256" key="12">
    <source>
        <dbReference type="ARBA" id="ARBA00023163"/>
    </source>
</evidence>
<keyword evidence="8" id="KW-0862">Zinc</keyword>
<comment type="function">
    <text evidence="1">Sequence-specific transcription factor which is part of a developmental regulatory system that provides cells with specific positional identities on the anterior-posterior axis.</text>
</comment>
<keyword evidence="10 15" id="KW-0238">DNA-binding</keyword>
<reference evidence="20" key="1">
    <citation type="journal article" date="2004" name="Nature">
        <title>Genome duplication in the teleost fish Tetraodon nigroviridis reveals the early vertebrate proto-karyotype.</title>
        <authorList>
            <person name="Jaillon O."/>
            <person name="Aury J.-M."/>
            <person name="Brunet F."/>
            <person name="Petit J.-L."/>
            <person name="Stange-Thomann N."/>
            <person name="Mauceli E."/>
            <person name="Bouneau L."/>
            <person name="Fischer C."/>
            <person name="Ozouf-Costaz C."/>
            <person name="Bernot A."/>
            <person name="Nicaud S."/>
            <person name="Jaffe D."/>
            <person name="Fisher S."/>
            <person name="Lutfalla G."/>
            <person name="Dossat C."/>
            <person name="Segurens B."/>
            <person name="Dasilva C."/>
            <person name="Salanoubat M."/>
            <person name="Levy M."/>
            <person name="Boudet N."/>
            <person name="Castellano S."/>
            <person name="Anthouard V."/>
            <person name="Jubin C."/>
            <person name="Castelli V."/>
            <person name="Katinka M."/>
            <person name="Vacherie B."/>
            <person name="Biemont C."/>
            <person name="Skalli Z."/>
            <person name="Cattolico L."/>
            <person name="Poulain J."/>
            <person name="De Berardinis V."/>
            <person name="Cruaud C."/>
            <person name="Duprat S."/>
            <person name="Brottier P."/>
            <person name="Coutanceau J.-P."/>
            <person name="Gouzy J."/>
            <person name="Parra G."/>
            <person name="Lardier G."/>
            <person name="Chapple C."/>
            <person name="McKernan K.J."/>
            <person name="McEwan P."/>
            <person name="Bosak S."/>
            <person name="Kellis M."/>
            <person name="Volff J.-N."/>
            <person name="Guigo R."/>
            <person name="Zody M.C."/>
            <person name="Mesirov J."/>
            <person name="Lindblad-Toh K."/>
            <person name="Birren B."/>
            <person name="Nusbaum C."/>
            <person name="Kahn D."/>
            <person name="Robinson-Rechavi M."/>
            <person name="Laudet V."/>
            <person name="Schachter V."/>
            <person name="Quetier F."/>
            <person name="Saurin W."/>
            <person name="Scarpelli C."/>
            <person name="Wincker P."/>
            <person name="Lander E.S."/>
            <person name="Weissenbach J."/>
            <person name="Roest Crollius H."/>
        </authorList>
    </citation>
    <scope>NUCLEOTIDE SEQUENCE [LARGE SCALE GENOMIC DNA]</scope>
</reference>
<evidence type="ECO:0000256" key="4">
    <source>
        <dbReference type="ARBA" id="ARBA00022491"/>
    </source>
</evidence>
<evidence type="ECO:0000256" key="5">
    <source>
        <dbReference type="ARBA" id="ARBA00022723"/>
    </source>
</evidence>
<feature type="region of interest" description="Disordered" evidence="16">
    <location>
        <begin position="470"/>
        <end position="491"/>
    </location>
</feature>
<feature type="domain" description="C2H2-type" evidence="18">
    <location>
        <begin position="1020"/>
        <end position="1048"/>
    </location>
</feature>
<organism evidence="19 20">
    <name type="scientific">Tetraodon nigroviridis</name>
    <name type="common">Spotted green pufferfish</name>
    <name type="synonym">Chelonodon nigroviridis</name>
    <dbReference type="NCBI Taxonomy" id="99883"/>
    <lineage>
        <taxon>Eukaryota</taxon>
        <taxon>Metazoa</taxon>
        <taxon>Chordata</taxon>
        <taxon>Craniata</taxon>
        <taxon>Vertebrata</taxon>
        <taxon>Euteleostomi</taxon>
        <taxon>Actinopterygii</taxon>
        <taxon>Neopterygii</taxon>
        <taxon>Teleostei</taxon>
        <taxon>Neoteleostei</taxon>
        <taxon>Acanthomorphata</taxon>
        <taxon>Eupercaria</taxon>
        <taxon>Tetraodontiformes</taxon>
        <taxon>Tetradontoidea</taxon>
        <taxon>Tetraodontidae</taxon>
        <taxon>Tetraodon</taxon>
    </lineage>
</organism>
<feature type="region of interest" description="Disordered" evidence="16">
    <location>
        <begin position="996"/>
        <end position="1018"/>
    </location>
</feature>
<evidence type="ECO:0000256" key="7">
    <source>
        <dbReference type="ARBA" id="ARBA00022771"/>
    </source>
</evidence>
<comment type="subcellular location">
    <subcellularLocation>
        <location evidence="15">Nucleus</location>
    </subcellularLocation>
</comment>
<proteinExistence type="inferred from homology"/>
<dbReference type="InterPro" id="IPR058631">
    <property type="entry name" value="TSHZ1-3_homeodomain"/>
</dbReference>
<dbReference type="Pfam" id="PF26094">
    <property type="entry name" value="HTH_TSHZ3"/>
    <property type="match status" value="1"/>
</dbReference>
<dbReference type="Ensembl" id="ENSTNIT00000007548.1">
    <property type="protein sequence ID" value="ENSTNIP00000007390.1"/>
    <property type="gene ID" value="ENSTNIG00000004737.1"/>
</dbReference>
<keyword evidence="3" id="KW-0217">Developmental protein</keyword>
<dbReference type="STRING" id="99883.ENSTNIP00000007390"/>
<evidence type="ECO:0000259" key="17">
    <source>
        <dbReference type="PROSITE" id="PS50071"/>
    </source>
</evidence>
<evidence type="ECO:0000256" key="15">
    <source>
        <dbReference type="PROSITE-ProRule" id="PRU00108"/>
    </source>
</evidence>
<protein>
    <submittedName>
        <fullName evidence="19">Teashirt zinc finger homeobox 3b</fullName>
    </submittedName>
</protein>
<dbReference type="Pfam" id="PF13912">
    <property type="entry name" value="zf-C2H2_6"/>
    <property type="match status" value="1"/>
</dbReference>
<dbReference type="GO" id="GO:0008270">
    <property type="term" value="F:zinc ion binding"/>
    <property type="evidence" value="ECO:0007669"/>
    <property type="project" value="UniProtKB-KW"/>
</dbReference>
<keyword evidence="5" id="KW-0479">Metal-binding</keyword>
<dbReference type="GO" id="GO:0005634">
    <property type="term" value="C:nucleus"/>
    <property type="evidence" value="ECO:0007669"/>
    <property type="project" value="UniProtKB-SubCell"/>
</dbReference>
<dbReference type="SUPFAM" id="SSF46689">
    <property type="entry name" value="Homeodomain-like"/>
    <property type="match status" value="1"/>
</dbReference>
<feature type="compositionally biased region" description="Basic and acidic residues" evidence="16">
    <location>
        <begin position="470"/>
        <end position="480"/>
    </location>
</feature>
<dbReference type="HOGENOM" id="CLU_010469_0_0_1"/>
<keyword evidence="6" id="KW-0677">Repeat</keyword>
<evidence type="ECO:0000313" key="19">
    <source>
        <dbReference type="Ensembl" id="ENSTNIP00000007390.1"/>
    </source>
</evidence>
<accession>H3CGL2</accession>
<keyword evidence="4" id="KW-0678">Repressor</keyword>
<dbReference type="InterPro" id="IPR027008">
    <property type="entry name" value="Teashirt_fam"/>
</dbReference>
<feature type="compositionally biased region" description="Low complexity" evidence="16">
    <location>
        <begin position="819"/>
        <end position="836"/>
    </location>
</feature>
<dbReference type="OMA" id="VIADDKM"/>
<dbReference type="GO" id="GO:0003677">
    <property type="term" value="F:DNA binding"/>
    <property type="evidence" value="ECO:0007669"/>
    <property type="project" value="UniProtKB-UniRule"/>
</dbReference>
<feature type="compositionally biased region" description="Basic and acidic residues" evidence="16">
    <location>
        <begin position="661"/>
        <end position="672"/>
    </location>
</feature>
<dbReference type="CDD" id="cd00086">
    <property type="entry name" value="homeodomain"/>
    <property type="match status" value="1"/>
</dbReference>
<evidence type="ECO:0000259" key="18">
    <source>
        <dbReference type="PROSITE" id="PS50157"/>
    </source>
</evidence>
<comment type="similarity">
    <text evidence="2">Belongs to the teashirt C2H2-type zinc-finger protein family.</text>
</comment>
<evidence type="ECO:0000256" key="2">
    <source>
        <dbReference type="ARBA" id="ARBA00007158"/>
    </source>
</evidence>
<dbReference type="SMART" id="SM00389">
    <property type="entry name" value="HOX"/>
    <property type="match status" value="1"/>
</dbReference>
<keyword evidence="12" id="KW-0804">Transcription</keyword>
<feature type="compositionally biased region" description="Polar residues" evidence="16">
    <location>
        <begin position="581"/>
        <end position="599"/>
    </location>
</feature>
<dbReference type="InterPro" id="IPR001356">
    <property type="entry name" value="HD"/>
</dbReference>
<keyword evidence="11 15" id="KW-0371">Homeobox</keyword>
<sequence>LPLYSPPPPPPFVAYVSEDEKEAALLDEDLDGEDSAQEGEEPAAKFICQEKDFAFLKADQNPLAFMGPLMPLTFLVESHLSENSDRMSDFESSSFKNEDDLANVTVPVNGDNTTTGSVADSLEKMKAIYTSFLTNSYWSSLNINLSQPPAEKPPRSRGGYDWHQSAMAKTLQQASQNHQHREPNLFSTVQLYRQSSKLYGSIFTGASKFRCKDCSAAYDTLVELTVHMNETGHYRDDNHETDGEGAKRWSKPRKRSLLEMEGKEDAQKVLKCMYCGHSFESLQDLSVHMIKTKHYQKVPLKEPVTPIAAKIMSSSRKRAVDLEHPLSVRPDSNGGNTPKPTSLQKSTNPYITPNNRYGHQNGASYAWQFESRKSQILKCMECGSSHDTLQELTAHMMVTGHFIKVTNSAIKKGKPIIESPATVPISNSTPDEKIQSVPLAATAFSPPPASGPPPASISPTAMVTEIKKEDKEEECTKELTSHNANDEEAEEKFDISSKYTYLTEEDLKESPKGGLDILKSLENTVTSAINKAQNGAPSWGGYPSIHAAYQLPNMMKLSLGNSGKNSPLKYLFPGSEILSPSSKSQPLISPSTCQTSPLPKNNFHAMEELVKKVTEKVAKVEEKMKDTSGMVMGSPLRHNTPSPCHSEKSVTCKTPESLSGVEKEGEGSEINHKNSNGDIANQESVENGMDTTEVASPTPSSICSSTTIITDHPPPEQPFVNPLSALQSVMNVHLGKAAKPALPSLDPMSMLFKMSNSLAEKAAVAASTPPAQTKKHSNDHLDRYFYQQNLNDQPIDLTKGKHADKNGSSGSLASTAISSTISTPSSVSPPSTMTMTKASGTHTSLSERADIEGVTQEDTEDVSPAQKRKGRQSNWNPQHLLILQAQFASSLRQTNDGKYMMSDLSPQERMHISRFTGLSMTTISHWLANVKYQLRRTGGTKFLKNLDSGHPVFFCSDCASQIRSPSTYVSHLESHLGFRLRDLAKLSGEQLLSQISQPSLPSTQSPSPSPDNDDDGGGMHQCKLCNRTFASKHAVKLHLSKTHGKSPEDHLMYVCELERQ</sequence>
<dbReference type="InterPro" id="IPR009057">
    <property type="entry name" value="Homeodomain-like_sf"/>
</dbReference>
<evidence type="ECO:0000256" key="14">
    <source>
        <dbReference type="PROSITE-ProRule" id="PRU00042"/>
    </source>
</evidence>
<feature type="region of interest" description="Disordered" evidence="16">
    <location>
        <begin position="629"/>
        <end position="716"/>
    </location>
</feature>